<dbReference type="RefSeq" id="WP_119668421.1">
    <property type="nucleotide sequence ID" value="NZ_QXED01000004.1"/>
</dbReference>
<comment type="caution">
    <text evidence="1">The sequence shown here is derived from an EMBL/GenBank/DDBJ whole genome shotgun (WGS) entry which is preliminary data.</text>
</comment>
<name>A0A418M7Y2_9BACT</name>
<dbReference type="Pfam" id="PF13591">
    <property type="entry name" value="MerR_2"/>
    <property type="match status" value="1"/>
</dbReference>
<dbReference type="AlphaFoldDB" id="A0A418M7Y2"/>
<dbReference type="Proteomes" id="UP000283523">
    <property type="component" value="Unassembled WGS sequence"/>
</dbReference>
<gene>
    <name evidence="1" type="ORF">DYU11_14505</name>
</gene>
<dbReference type="EMBL" id="QXED01000004">
    <property type="protein sequence ID" value="RIV22240.1"/>
    <property type="molecule type" value="Genomic_DNA"/>
</dbReference>
<dbReference type="Gene3D" id="1.10.1660.10">
    <property type="match status" value="1"/>
</dbReference>
<dbReference type="OrthoDB" id="1494789at2"/>
<evidence type="ECO:0008006" key="3">
    <source>
        <dbReference type="Google" id="ProtNLM"/>
    </source>
</evidence>
<protein>
    <recommendedName>
        <fullName evidence="3">MerR family transcriptional regulator</fullName>
    </recommendedName>
</protein>
<keyword evidence="2" id="KW-1185">Reference proteome</keyword>
<proteinExistence type="predicted"/>
<evidence type="ECO:0000313" key="1">
    <source>
        <dbReference type="EMBL" id="RIV22240.1"/>
    </source>
</evidence>
<sequence>METLVSVNEFCVYHHVEVSFIYLLEQRGLIQTTLIDQAVYVHPEHVARLEKLVRLHQDLSIHSDDLDIVINLLDQLEHLQHQVVQLQNRLAFYEH</sequence>
<accession>A0A418M7Y2</accession>
<organism evidence="1 2">
    <name type="scientific">Fibrisoma montanum</name>
    <dbReference type="NCBI Taxonomy" id="2305895"/>
    <lineage>
        <taxon>Bacteria</taxon>
        <taxon>Pseudomonadati</taxon>
        <taxon>Bacteroidota</taxon>
        <taxon>Cytophagia</taxon>
        <taxon>Cytophagales</taxon>
        <taxon>Spirosomataceae</taxon>
        <taxon>Fibrisoma</taxon>
    </lineage>
</organism>
<reference evidence="1 2" key="1">
    <citation type="submission" date="2018-08" db="EMBL/GenBank/DDBJ databases">
        <title>Fibrisoma montanum sp. nov., isolated from Danxia mountain soil.</title>
        <authorList>
            <person name="Huang Y."/>
        </authorList>
    </citation>
    <scope>NUCLEOTIDE SEQUENCE [LARGE SCALE GENOMIC DNA]</scope>
    <source>
        <strain evidence="1 2">HYT19</strain>
    </source>
</reference>
<evidence type="ECO:0000313" key="2">
    <source>
        <dbReference type="Proteomes" id="UP000283523"/>
    </source>
</evidence>